<gene>
    <name evidence="1" type="ORF">RFI_23699</name>
</gene>
<name>X6MIG0_RETFI</name>
<proteinExistence type="predicted"/>
<accession>X6MIG0</accession>
<dbReference type="AlphaFoldDB" id="X6MIG0"/>
<organism evidence="1 2">
    <name type="scientific">Reticulomyxa filosa</name>
    <dbReference type="NCBI Taxonomy" id="46433"/>
    <lineage>
        <taxon>Eukaryota</taxon>
        <taxon>Sar</taxon>
        <taxon>Rhizaria</taxon>
        <taxon>Retaria</taxon>
        <taxon>Foraminifera</taxon>
        <taxon>Monothalamids</taxon>
        <taxon>Reticulomyxidae</taxon>
        <taxon>Reticulomyxa</taxon>
    </lineage>
</organism>
<keyword evidence="2" id="KW-1185">Reference proteome</keyword>
<reference evidence="1 2" key="1">
    <citation type="journal article" date="2013" name="Curr. Biol.">
        <title>The Genome of the Foraminiferan Reticulomyxa filosa.</title>
        <authorList>
            <person name="Glockner G."/>
            <person name="Hulsmann N."/>
            <person name="Schleicher M."/>
            <person name="Noegel A.A."/>
            <person name="Eichinger L."/>
            <person name="Gallinger C."/>
            <person name="Pawlowski J."/>
            <person name="Sierra R."/>
            <person name="Euteneuer U."/>
            <person name="Pillet L."/>
            <person name="Moustafa A."/>
            <person name="Platzer M."/>
            <person name="Groth M."/>
            <person name="Szafranski K."/>
            <person name="Schliwa M."/>
        </authorList>
    </citation>
    <scope>NUCLEOTIDE SEQUENCE [LARGE SCALE GENOMIC DNA]</scope>
</reference>
<dbReference type="Proteomes" id="UP000023152">
    <property type="component" value="Unassembled WGS sequence"/>
</dbReference>
<protein>
    <submittedName>
        <fullName evidence="1">Uncharacterized protein</fullName>
    </submittedName>
</protein>
<dbReference type="EMBL" id="ASPP01020466">
    <property type="protein sequence ID" value="ETO13669.1"/>
    <property type="molecule type" value="Genomic_DNA"/>
</dbReference>
<sequence length="226" mass="26001">MMNEGSDLFFELEQENQNPNIKSNANYNRNALYAGADEKSMESELVLKRLSILSLENNSEEDNDNNNNNVSANGSDDVNMNMNMNMNMNKNMDVDMDMDIDMEMKNKKRKEEEEEEEDILKTWQSNADKANILALTAPRNMTTLRHACTCRVQSGLHSRPSNKLCLHCARKTQRQIATTAGRNDRIRDHRDHREIHHRKAATATNIFLLNKNSTKDKAGLFDFHPN</sequence>
<feature type="non-terminal residue" evidence="1">
    <location>
        <position position="226"/>
    </location>
</feature>
<evidence type="ECO:0000313" key="1">
    <source>
        <dbReference type="EMBL" id="ETO13669.1"/>
    </source>
</evidence>
<comment type="caution">
    <text evidence="1">The sequence shown here is derived from an EMBL/GenBank/DDBJ whole genome shotgun (WGS) entry which is preliminary data.</text>
</comment>
<evidence type="ECO:0000313" key="2">
    <source>
        <dbReference type="Proteomes" id="UP000023152"/>
    </source>
</evidence>